<organism evidence="1 2">
    <name type="scientific">Deinococcus daejeonensis</name>
    <dbReference type="NCBI Taxonomy" id="1007098"/>
    <lineage>
        <taxon>Bacteria</taxon>
        <taxon>Thermotogati</taxon>
        <taxon>Deinococcota</taxon>
        <taxon>Deinococci</taxon>
        <taxon>Deinococcales</taxon>
        <taxon>Deinococcaceae</taxon>
        <taxon>Deinococcus</taxon>
    </lineage>
</organism>
<name>A0ABQ2IWF7_9DEIO</name>
<dbReference type="Proteomes" id="UP000645517">
    <property type="component" value="Unassembled WGS sequence"/>
</dbReference>
<comment type="caution">
    <text evidence="1">The sequence shown here is derived from an EMBL/GenBank/DDBJ whole genome shotgun (WGS) entry which is preliminary data.</text>
</comment>
<protein>
    <submittedName>
        <fullName evidence="1">Uncharacterized protein</fullName>
    </submittedName>
</protein>
<reference evidence="2" key="1">
    <citation type="journal article" date="2019" name="Int. J. Syst. Evol. Microbiol.">
        <title>The Global Catalogue of Microorganisms (GCM) 10K type strain sequencing project: providing services to taxonomists for standard genome sequencing and annotation.</title>
        <authorList>
            <consortium name="The Broad Institute Genomics Platform"/>
            <consortium name="The Broad Institute Genome Sequencing Center for Infectious Disease"/>
            <person name="Wu L."/>
            <person name="Ma J."/>
        </authorList>
    </citation>
    <scope>NUCLEOTIDE SEQUENCE [LARGE SCALE GENOMIC DNA]</scope>
    <source>
        <strain evidence="2">JCM 16918</strain>
    </source>
</reference>
<proteinExistence type="predicted"/>
<dbReference type="EMBL" id="BMOR01000002">
    <property type="protein sequence ID" value="GGN32256.1"/>
    <property type="molecule type" value="Genomic_DNA"/>
</dbReference>
<keyword evidence="2" id="KW-1185">Reference proteome</keyword>
<accession>A0ABQ2IWF7</accession>
<evidence type="ECO:0000313" key="2">
    <source>
        <dbReference type="Proteomes" id="UP000645517"/>
    </source>
</evidence>
<sequence>MILTSGGPEPTVYAYGAYLHGGRLRVGLLFVQRGLPSREVTLHTPTNEELRVRLPPEALKASRNLRFYKEELEVLP</sequence>
<evidence type="ECO:0000313" key="1">
    <source>
        <dbReference type="EMBL" id="GGN32256.1"/>
    </source>
</evidence>
<dbReference type="RefSeq" id="WP_189054395.1">
    <property type="nucleotide sequence ID" value="NZ_BMOR01000002.1"/>
</dbReference>
<gene>
    <name evidence="1" type="ORF">GCM10010842_08780</name>
</gene>